<keyword evidence="4" id="KW-0804">Transcription</keyword>
<comment type="subcellular location">
    <subcellularLocation>
        <location evidence="6">Cytoplasm</location>
    </subcellularLocation>
</comment>
<feature type="DNA-binding region" description="H-T-H motif" evidence="5">
    <location>
        <begin position="36"/>
        <end position="55"/>
    </location>
</feature>
<dbReference type="EC" id="2.3.1.-" evidence="6"/>
<dbReference type="GO" id="GO:0031640">
    <property type="term" value="P:killing of cells of another organism"/>
    <property type="evidence" value="ECO:0007669"/>
    <property type="project" value="UniProtKB-KW"/>
</dbReference>
<dbReference type="PANTHER" id="PTHR47506:SF6">
    <property type="entry name" value="HTH-TYPE TRANSCRIPTIONAL REPRESSOR NEMR"/>
    <property type="match status" value="1"/>
</dbReference>
<dbReference type="InterPro" id="IPR001647">
    <property type="entry name" value="HTH_TetR"/>
</dbReference>
<dbReference type="InterPro" id="IPR003996">
    <property type="entry name" value="RTX_toxin-activating_protC_bac"/>
</dbReference>
<dbReference type="EMBL" id="QUMX01000040">
    <property type="protein sequence ID" value="REG34067.1"/>
    <property type="molecule type" value="Genomic_DNA"/>
</dbReference>
<keyword evidence="6" id="KW-0963">Cytoplasm</keyword>
<evidence type="ECO:0000256" key="1">
    <source>
        <dbReference type="ARBA" id="ARBA00005686"/>
    </source>
</evidence>
<comment type="function">
    <text evidence="6">Involved in fatty acylation of protoxin at internal lysine residues, thereby converting it to the active toxin.</text>
</comment>
<accession>A0AAQ0HE84</accession>
<evidence type="ECO:0000313" key="8">
    <source>
        <dbReference type="EMBL" id="REG34067.1"/>
    </source>
</evidence>
<dbReference type="PROSITE" id="PS50977">
    <property type="entry name" value="HTH_TETR_2"/>
    <property type="match status" value="1"/>
</dbReference>
<comment type="caution">
    <text evidence="8">The sequence shown here is derived from an EMBL/GenBank/DDBJ whole genome shotgun (WGS) entry which is preliminary data.</text>
</comment>
<evidence type="ECO:0000256" key="6">
    <source>
        <dbReference type="RuleBase" id="RU368102"/>
    </source>
</evidence>
<keyword evidence="3 5" id="KW-0238">DNA-binding</keyword>
<sequence length="392" mass="43409">MRMTQFHLTPKGEATRLHILEAGQALVLHKGFSGIGLQEILRAVDVPKGSFYHYFASKEAFGTALLQHYVETYGDRLDRLLEPPGTGSQRLMRYWNAWISDPEDPARPGWAEGCLVVKLSAEVADLSEDMRQVLEAGVTRLIARCGTLIAAGRADGSLPGGADAQALARVLYQMWLGAALLTRLTRSPDPMRDALSATTRLLACEANPTKEHTHEDLLQDPRHRDRRAQRPYCAGRRQPCLRPCGAYCASGRMFRYATLRASAGCRSLQHTGCAAYCRKRICGGIPGRTTEPNEASEGPARDPVAGKTVAEILGEIVWLMTQDPAGREMKVADIEKLVMPAILQRRFHIKYAQVTDTRKPAASVLQPVAAEIYRDQTVKAHSYIFKMARSRE</sequence>
<evidence type="ECO:0000256" key="2">
    <source>
        <dbReference type="ARBA" id="ARBA00023015"/>
    </source>
</evidence>
<keyword evidence="2" id="KW-0805">Transcription regulation</keyword>
<dbReference type="SUPFAM" id="SSF46689">
    <property type="entry name" value="Homeodomain-like"/>
    <property type="match status" value="1"/>
</dbReference>
<dbReference type="PANTHER" id="PTHR47506">
    <property type="entry name" value="TRANSCRIPTIONAL REGULATORY PROTEIN"/>
    <property type="match status" value="1"/>
</dbReference>
<dbReference type="AlphaFoldDB" id="A0AAQ0HE84"/>
<evidence type="ECO:0000256" key="4">
    <source>
        <dbReference type="ARBA" id="ARBA00023163"/>
    </source>
</evidence>
<gene>
    <name evidence="8" type="ORF">ATH84_104031</name>
</gene>
<feature type="domain" description="HTH tetR-type" evidence="7">
    <location>
        <begin position="13"/>
        <end position="73"/>
    </location>
</feature>
<reference evidence="8 9" key="1">
    <citation type="submission" date="2018-08" db="EMBL/GenBank/DDBJ databases">
        <title>Genomic Encyclopedia of Archaeal and Bacterial Type Strains, Phase II (KMG-II): from individual species to whole genera.</title>
        <authorList>
            <person name="Goeker M."/>
        </authorList>
    </citation>
    <scope>NUCLEOTIDE SEQUENCE [LARGE SCALE GENOMIC DNA]</scope>
    <source>
        <strain evidence="8 9">DSM 582</strain>
    </source>
</reference>
<evidence type="ECO:0000256" key="5">
    <source>
        <dbReference type="PROSITE-ProRule" id="PRU00335"/>
    </source>
</evidence>
<keyword evidence="9" id="KW-1185">Reference proteome</keyword>
<dbReference type="Gene3D" id="1.10.357.10">
    <property type="entry name" value="Tetracycline Repressor, domain 2"/>
    <property type="match status" value="1"/>
</dbReference>
<keyword evidence="6" id="KW-0012">Acyltransferase</keyword>
<protein>
    <recommendedName>
        <fullName evidence="6">RTX toxin-activating lysine-acyltransferase</fullName>
        <ecNumber evidence="6">2.3.1.-</ecNumber>
    </recommendedName>
</protein>
<evidence type="ECO:0000256" key="3">
    <source>
        <dbReference type="ARBA" id="ARBA00023125"/>
    </source>
</evidence>
<dbReference type="GO" id="GO:0016746">
    <property type="term" value="F:acyltransferase activity"/>
    <property type="evidence" value="ECO:0007669"/>
    <property type="project" value="UniProtKB-UniRule"/>
</dbReference>
<keyword evidence="6" id="KW-0204">Cytolysis</keyword>
<comment type="similarity">
    <text evidence="1 6">Belongs to the RTX toxin acyltransferase family.</text>
</comment>
<dbReference type="InterPro" id="IPR011075">
    <property type="entry name" value="TetR_C"/>
</dbReference>
<dbReference type="GO" id="GO:0009404">
    <property type="term" value="P:toxin metabolic process"/>
    <property type="evidence" value="ECO:0007669"/>
    <property type="project" value="UniProtKB-UniRule"/>
</dbReference>
<dbReference type="SUPFAM" id="SSF48498">
    <property type="entry name" value="Tetracyclin repressor-like, C-terminal domain"/>
    <property type="match status" value="1"/>
</dbReference>
<dbReference type="GO" id="GO:0003677">
    <property type="term" value="F:DNA binding"/>
    <property type="evidence" value="ECO:0007669"/>
    <property type="project" value="UniProtKB-UniRule"/>
</dbReference>
<keyword evidence="6" id="KW-0808">Transferase</keyword>
<evidence type="ECO:0000259" key="7">
    <source>
        <dbReference type="PROSITE" id="PS50977"/>
    </source>
</evidence>
<evidence type="ECO:0000313" key="9">
    <source>
        <dbReference type="Proteomes" id="UP000256794"/>
    </source>
</evidence>
<dbReference type="InterPro" id="IPR009057">
    <property type="entry name" value="Homeodomain-like_sf"/>
</dbReference>
<dbReference type="GO" id="GO:0005737">
    <property type="term" value="C:cytoplasm"/>
    <property type="evidence" value="ECO:0007669"/>
    <property type="project" value="UniProtKB-SubCell"/>
</dbReference>
<dbReference type="Pfam" id="PF00440">
    <property type="entry name" value="TetR_N"/>
    <property type="match status" value="1"/>
</dbReference>
<dbReference type="Pfam" id="PF16925">
    <property type="entry name" value="TetR_C_13"/>
    <property type="match status" value="1"/>
</dbReference>
<dbReference type="Proteomes" id="UP000256794">
    <property type="component" value="Unassembled WGS sequence"/>
</dbReference>
<proteinExistence type="inferred from homology"/>
<organism evidence="8 9">
    <name type="scientific">Paracoccus versutus</name>
    <name type="common">Thiobacillus versutus</name>
    <dbReference type="NCBI Taxonomy" id="34007"/>
    <lineage>
        <taxon>Bacteria</taxon>
        <taxon>Pseudomonadati</taxon>
        <taxon>Pseudomonadota</taxon>
        <taxon>Alphaproteobacteria</taxon>
        <taxon>Rhodobacterales</taxon>
        <taxon>Paracoccaceae</taxon>
        <taxon>Paracoccus</taxon>
    </lineage>
</organism>
<name>A0AAQ0HE84_PARVE</name>
<dbReference type="InterPro" id="IPR036271">
    <property type="entry name" value="Tet_transcr_reg_TetR-rel_C_sf"/>
</dbReference>
<dbReference type="RefSeq" id="WP_208021399.1">
    <property type="nucleotide sequence ID" value="NZ_JRKO01000057.1"/>
</dbReference>
<dbReference type="Pfam" id="PF02794">
    <property type="entry name" value="HlyC"/>
    <property type="match status" value="1"/>
</dbReference>